<protein>
    <recommendedName>
        <fullName evidence="3">M48 family metallopeptidase</fullName>
    </recommendedName>
</protein>
<dbReference type="OrthoDB" id="1098088at2"/>
<evidence type="ECO:0000313" key="1">
    <source>
        <dbReference type="EMBL" id="TPN84473.1"/>
    </source>
</evidence>
<keyword evidence="2" id="KW-1185">Reference proteome</keyword>
<sequence>MMNNKKIPNIISEEIKIALSHYPELKDVEIQFELKPFLRKSFMKAQPKISSLFSPKQKRKYVIIISSVFDINGQRLPIQELPKEVIIGWVGHELGHIIDYTNRNSFNLIIFGICYVLSSRYTKRAERTADTYAITHQMGNYILSTKKFILDNGNFPEIYRKRIKRLYLSPDEILQIVKKEESL</sequence>
<evidence type="ECO:0008006" key="3">
    <source>
        <dbReference type="Google" id="ProtNLM"/>
    </source>
</evidence>
<dbReference type="RefSeq" id="WP_140594808.1">
    <property type="nucleotide sequence ID" value="NZ_VFWZ01000005.1"/>
</dbReference>
<name>A0A504JA95_9FLAO</name>
<accession>A0A504JA95</accession>
<evidence type="ECO:0000313" key="2">
    <source>
        <dbReference type="Proteomes" id="UP000315540"/>
    </source>
</evidence>
<dbReference type="Proteomes" id="UP000315540">
    <property type="component" value="Unassembled WGS sequence"/>
</dbReference>
<comment type="caution">
    <text evidence="1">The sequence shown here is derived from an EMBL/GenBank/DDBJ whole genome shotgun (WGS) entry which is preliminary data.</text>
</comment>
<dbReference type="AlphaFoldDB" id="A0A504JA95"/>
<gene>
    <name evidence="1" type="ORF">FHK87_16200</name>
</gene>
<organism evidence="1 2">
    <name type="scientific">Aquimarina algicola</name>
    <dbReference type="NCBI Taxonomy" id="2589995"/>
    <lineage>
        <taxon>Bacteria</taxon>
        <taxon>Pseudomonadati</taxon>
        <taxon>Bacteroidota</taxon>
        <taxon>Flavobacteriia</taxon>
        <taxon>Flavobacteriales</taxon>
        <taxon>Flavobacteriaceae</taxon>
        <taxon>Aquimarina</taxon>
    </lineage>
</organism>
<proteinExistence type="predicted"/>
<dbReference type="EMBL" id="VFWZ01000005">
    <property type="protein sequence ID" value="TPN84473.1"/>
    <property type="molecule type" value="Genomic_DNA"/>
</dbReference>
<reference evidence="1 2" key="1">
    <citation type="submission" date="2019-06" db="EMBL/GenBank/DDBJ databases">
        <authorList>
            <person name="Meng X."/>
        </authorList>
    </citation>
    <scope>NUCLEOTIDE SEQUENCE [LARGE SCALE GENOMIC DNA]</scope>
    <source>
        <strain evidence="1 2">M625</strain>
    </source>
</reference>